<dbReference type="STRING" id="1036808.A0A0C2ZIB2"/>
<dbReference type="OrthoDB" id="2505969at2759"/>
<organism evidence="2 3">
    <name type="scientific">Scleroderma citrinum Foug A</name>
    <dbReference type="NCBI Taxonomy" id="1036808"/>
    <lineage>
        <taxon>Eukaryota</taxon>
        <taxon>Fungi</taxon>
        <taxon>Dikarya</taxon>
        <taxon>Basidiomycota</taxon>
        <taxon>Agaricomycotina</taxon>
        <taxon>Agaricomycetes</taxon>
        <taxon>Agaricomycetidae</taxon>
        <taxon>Boletales</taxon>
        <taxon>Sclerodermatineae</taxon>
        <taxon>Sclerodermataceae</taxon>
        <taxon>Scleroderma</taxon>
    </lineage>
</organism>
<protein>
    <recommendedName>
        <fullName evidence="4">CxC1-like cysteine cluster associated with KDZ transposases domain-containing protein</fullName>
    </recommendedName>
</protein>
<evidence type="ECO:0008006" key="4">
    <source>
        <dbReference type="Google" id="ProtNLM"/>
    </source>
</evidence>
<proteinExistence type="predicted"/>
<feature type="transmembrane region" description="Helical" evidence="1">
    <location>
        <begin position="20"/>
        <end position="40"/>
    </location>
</feature>
<evidence type="ECO:0000256" key="1">
    <source>
        <dbReference type="SAM" id="Phobius"/>
    </source>
</evidence>
<keyword evidence="1" id="KW-1133">Transmembrane helix</keyword>
<dbReference type="HOGENOM" id="CLU_129436_0_0_1"/>
<keyword evidence="1" id="KW-0812">Transmembrane</keyword>
<reference evidence="3" key="2">
    <citation type="submission" date="2015-01" db="EMBL/GenBank/DDBJ databases">
        <title>Evolutionary Origins and Diversification of the Mycorrhizal Mutualists.</title>
        <authorList>
            <consortium name="DOE Joint Genome Institute"/>
            <consortium name="Mycorrhizal Genomics Consortium"/>
            <person name="Kohler A."/>
            <person name="Kuo A."/>
            <person name="Nagy L.G."/>
            <person name="Floudas D."/>
            <person name="Copeland A."/>
            <person name="Barry K.W."/>
            <person name="Cichocki N."/>
            <person name="Veneault-Fourrey C."/>
            <person name="LaButti K."/>
            <person name="Lindquist E.A."/>
            <person name="Lipzen A."/>
            <person name="Lundell T."/>
            <person name="Morin E."/>
            <person name="Murat C."/>
            <person name="Riley R."/>
            <person name="Ohm R."/>
            <person name="Sun H."/>
            <person name="Tunlid A."/>
            <person name="Henrissat B."/>
            <person name="Grigoriev I.V."/>
            <person name="Hibbett D.S."/>
            <person name="Martin F."/>
        </authorList>
    </citation>
    <scope>NUCLEOTIDE SEQUENCE [LARGE SCALE GENOMIC DNA]</scope>
    <source>
        <strain evidence="3">Foug A</strain>
    </source>
</reference>
<keyword evidence="1" id="KW-0472">Membrane</keyword>
<dbReference type="AlphaFoldDB" id="A0A0C2ZIB2"/>
<evidence type="ECO:0000313" key="2">
    <source>
        <dbReference type="EMBL" id="KIM61368.1"/>
    </source>
</evidence>
<gene>
    <name evidence="2" type="ORF">SCLCIDRAFT_16140</name>
</gene>
<name>A0A0C2ZIB2_9AGAM</name>
<dbReference type="InParanoid" id="A0A0C2ZIB2"/>
<dbReference type="EMBL" id="KN822052">
    <property type="protein sequence ID" value="KIM61368.1"/>
    <property type="molecule type" value="Genomic_DNA"/>
</dbReference>
<sequence>MLHPMPHHQYPNEVLLCHGYLGSAPIYPMVAISICALALFHQVHCACPRYSIQSFCKTLCYIHQVPYRAYLTTQLNMPDWRLLNSCPACCYKLKDEPPLDFQWLVSIDGNNSLK</sequence>
<evidence type="ECO:0000313" key="3">
    <source>
        <dbReference type="Proteomes" id="UP000053989"/>
    </source>
</evidence>
<dbReference type="Proteomes" id="UP000053989">
    <property type="component" value="Unassembled WGS sequence"/>
</dbReference>
<reference evidence="2 3" key="1">
    <citation type="submission" date="2014-04" db="EMBL/GenBank/DDBJ databases">
        <authorList>
            <consortium name="DOE Joint Genome Institute"/>
            <person name="Kuo A."/>
            <person name="Kohler A."/>
            <person name="Nagy L.G."/>
            <person name="Floudas D."/>
            <person name="Copeland A."/>
            <person name="Barry K.W."/>
            <person name="Cichocki N."/>
            <person name="Veneault-Fourrey C."/>
            <person name="LaButti K."/>
            <person name="Lindquist E.A."/>
            <person name="Lipzen A."/>
            <person name="Lundell T."/>
            <person name="Morin E."/>
            <person name="Murat C."/>
            <person name="Sun H."/>
            <person name="Tunlid A."/>
            <person name="Henrissat B."/>
            <person name="Grigoriev I.V."/>
            <person name="Hibbett D.S."/>
            <person name="Martin F."/>
            <person name="Nordberg H.P."/>
            <person name="Cantor M.N."/>
            <person name="Hua S.X."/>
        </authorList>
    </citation>
    <scope>NUCLEOTIDE SEQUENCE [LARGE SCALE GENOMIC DNA]</scope>
    <source>
        <strain evidence="2 3">Foug A</strain>
    </source>
</reference>
<keyword evidence="3" id="KW-1185">Reference proteome</keyword>
<accession>A0A0C2ZIB2</accession>